<protein>
    <recommendedName>
        <fullName evidence="11">Autoinducer 2 import system permease protein LsrC</fullName>
    </recommendedName>
</protein>
<keyword evidence="9 12" id="KW-0472">Membrane</keyword>
<dbReference type="InterPro" id="IPR001851">
    <property type="entry name" value="ABC_transp_permease"/>
</dbReference>
<keyword evidence="5" id="KW-1003">Cell membrane</keyword>
<feature type="transmembrane region" description="Helical" evidence="12">
    <location>
        <begin position="71"/>
        <end position="99"/>
    </location>
</feature>
<dbReference type="GO" id="GO:0005886">
    <property type="term" value="C:plasma membrane"/>
    <property type="evidence" value="ECO:0007669"/>
    <property type="project" value="UniProtKB-SubCell"/>
</dbReference>
<feature type="transmembrane region" description="Helical" evidence="12">
    <location>
        <begin position="208"/>
        <end position="232"/>
    </location>
</feature>
<comment type="function">
    <text evidence="10">Part of the ABC transporter complex LsrABCD involved in autoinducer 2 (AI-2) import. Probably responsible for the translocation of the substrate across the membrane.</text>
</comment>
<evidence type="ECO:0000256" key="10">
    <source>
        <dbReference type="ARBA" id="ARBA00025439"/>
    </source>
</evidence>
<dbReference type="Proteomes" id="UP000023464">
    <property type="component" value="Unassembled WGS sequence"/>
</dbReference>
<dbReference type="EMBL" id="JFGV01000029">
    <property type="protein sequence ID" value="EYU15261.1"/>
    <property type="molecule type" value="Genomic_DNA"/>
</dbReference>
<keyword evidence="8 12" id="KW-1133">Transmembrane helix</keyword>
<comment type="caution">
    <text evidence="13">The sequence shown here is derived from an EMBL/GenBank/DDBJ whole genome shotgun (WGS) entry which is preliminary data.</text>
</comment>
<evidence type="ECO:0000256" key="4">
    <source>
        <dbReference type="ARBA" id="ARBA00022448"/>
    </source>
</evidence>
<feature type="transmembrane region" description="Helical" evidence="12">
    <location>
        <begin position="12"/>
        <end position="32"/>
    </location>
</feature>
<keyword evidence="6" id="KW-0997">Cell inner membrane</keyword>
<evidence type="ECO:0000256" key="1">
    <source>
        <dbReference type="ARBA" id="ARBA00004429"/>
    </source>
</evidence>
<keyword evidence="7 12" id="KW-0812">Transmembrane</keyword>
<evidence type="ECO:0000256" key="6">
    <source>
        <dbReference type="ARBA" id="ARBA00022519"/>
    </source>
</evidence>
<dbReference type="PANTHER" id="PTHR32196">
    <property type="entry name" value="ABC TRANSPORTER PERMEASE PROTEIN YPHD-RELATED-RELATED"/>
    <property type="match status" value="1"/>
</dbReference>
<comment type="subunit">
    <text evidence="3">The complex is composed of two ATP-binding proteins (LsrA), two transmembrane proteins (LsrC and LsrD) and a solute-binding protein (LsrB).</text>
</comment>
<feature type="transmembrane region" description="Helical" evidence="12">
    <location>
        <begin position="291"/>
        <end position="309"/>
    </location>
</feature>
<dbReference type="Pfam" id="PF02653">
    <property type="entry name" value="BPD_transp_2"/>
    <property type="match status" value="1"/>
</dbReference>
<evidence type="ECO:0000313" key="13">
    <source>
        <dbReference type="EMBL" id="EYU15261.1"/>
    </source>
</evidence>
<evidence type="ECO:0000256" key="8">
    <source>
        <dbReference type="ARBA" id="ARBA00022989"/>
    </source>
</evidence>
<dbReference type="NCBIfam" id="NF011961">
    <property type="entry name" value="PRK15432.1"/>
    <property type="match status" value="1"/>
</dbReference>
<name>A0A022PHY4_9GAMM</name>
<keyword evidence="4" id="KW-0813">Transport</keyword>
<feature type="transmembrane region" description="Helical" evidence="12">
    <location>
        <begin position="111"/>
        <end position="135"/>
    </location>
</feature>
<dbReference type="RefSeq" id="WP_036778821.1">
    <property type="nucleotide sequence ID" value="NZ_CAWLTM010000086.1"/>
</dbReference>
<comment type="similarity">
    <text evidence="2">Belongs to the binding-protein-dependent transport system permease family. AraH/RbsC subfamily.</text>
</comment>
<keyword evidence="14" id="KW-1185">Reference proteome</keyword>
<evidence type="ECO:0000256" key="11">
    <source>
        <dbReference type="ARBA" id="ARBA00039382"/>
    </source>
</evidence>
<dbReference type="PATRIC" id="fig|1393736.3.peg.2290"/>
<evidence type="ECO:0000256" key="3">
    <source>
        <dbReference type="ARBA" id="ARBA00011262"/>
    </source>
</evidence>
<proteinExistence type="inferred from homology"/>
<reference evidence="13 14" key="1">
    <citation type="submission" date="2014-03" db="EMBL/GenBank/DDBJ databases">
        <title>Draft Genome of Photorhabdus luminescens BA1, an Egyptian Isolate.</title>
        <authorList>
            <person name="Ghazal S."/>
            <person name="Hurst S.G.IV."/>
            <person name="Morris K."/>
            <person name="Thomas K."/>
            <person name="Tisa L.S."/>
        </authorList>
    </citation>
    <scope>NUCLEOTIDE SEQUENCE [LARGE SCALE GENOMIC DNA]</scope>
    <source>
        <strain evidence="13 14">BA1</strain>
    </source>
</reference>
<evidence type="ECO:0000256" key="12">
    <source>
        <dbReference type="SAM" id="Phobius"/>
    </source>
</evidence>
<comment type="subcellular location">
    <subcellularLocation>
        <location evidence="1">Cell inner membrane</location>
        <topology evidence="1">Multi-pass membrane protein</topology>
    </subcellularLocation>
</comment>
<gene>
    <name evidence="13" type="ORF">BA1DRAFT_02247</name>
</gene>
<evidence type="ECO:0000256" key="9">
    <source>
        <dbReference type="ARBA" id="ARBA00023136"/>
    </source>
</evidence>
<feature type="transmembrane region" description="Helical" evidence="12">
    <location>
        <begin position="38"/>
        <end position="59"/>
    </location>
</feature>
<accession>A0A022PHY4</accession>
<dbReference type="PANTHER" id="PTHR32196:SF29">
    <property type="entry name" value="AUTOINDUCER 2 IMPORT SYSTEM PERMEASE PROTEIN LSRC"/>
    <property type="match status" value="1"/>
</dbReference>
<evidence type="ECO:0000256" key="2">
    <source>
        <dbReference type="ARBA" id="ARBA00007942"/>
    </source>
</evidence>
<dbReference type="CDD" id="cd06579">
    <property type="entry name" value="TM_PBP1_transp_AraH_like"/>
    <property type="match status" value="1"/>
</dbReference>
<dbReference type="AlphaFoldDB" id="A0A022PHY4"/>
<dbReference type="GO" id="GO:0022857">
    <property type="term" value="F:transmembrane transporter activity"/>
    <property type="evidence" value="ECO:0007669"/>
    <property type="project" value="InterPro"/>
</dbReference>
<sequence length="333" mass="35738">MLKLIQNNREITALIAILCLFGLLSLIDHQYFNLQTVTLVFSSAQILILLAMGATLVMLTRNIDVSVGSIVGLCAVMMGMSLNAGFSLPVSCLLTLLLGMGAGFINGVLVAWLKIPAIVATLGTLGLYRGLMLLLTDGKWIEGLPDELKRLSAPLWLNISPIGWLLMILILAMAWILAKTPFGRSFYATGDNLQGARQLGVRTDSIQIIAFSVNGVMAALAGIVFASQIGFIPNQTGNGLEMRAIAACVLGGISLLGGTGTVIGAILGAFFLTQINSGLVLLKLPAWWNDFIAGFVLLAVLIFDGRLRCAIEKNIRQQKYARFLKNDKSNQVT</sequence>
<feature type="transmembrane region" description="Helical" evidence="12">
    <location>
        <begin position="244"/>
        <end position="271"/>
    </location>
</feature>
<organism evidence="13 14">
    <name type="scientific">Photorhabdus aegyptia</name>
    <dbReference type="NCBI Taxonomy" id="2805098"/>
    <lineage>
        <taxon>Bacteria</taxon>
        <taxon>Pseudomonadati</taxon>
        <taxon>Pseudomonadota</taxon>
        <taxon>Gammaproteobacteria</taxon>
        <taxon>Enterobacterales</taxon>
        <taxon>Morganellaceae</taxon>
        <taxon>Photorhabdus</taxon>
    </lineage>
</organism>
<evidence type="ECO:0000256" key="7">
    <source>
        <dbReference type="ARBA" id="ARBA00022692"/>
    </source>
</evidence>
<evidence type="ECO:0000256" key="5">
    <source>
        <dbReference type="ARBA" id="ARBA00022475"/>
    </source>
</evidence>
<feature type="transmembrane region" description="Helical" evidence="12">
    <location>
        <begin position="155"/>
        <end position="178"/>
    </location>
</feature>
<evidence type="ECO:0000313" key="14">
    <source>
        <dbReference type="Proteomes" id="UP000023464"/>
    </source>
</evidence>